<keyword evidence="3" id="KW-1185">Reference proteome</keyword>
<evidence type="ECO:0000256" key="1">
    <source>
        <dbReference type="SAM" id="SignalP"/>
    </source>
</evidence>
<proteinExistence type="predicted"/>
<comment type="caution">
    <text evidence="2">The sequence shown here is derived from an EMBL/GenBank/DDBJ whole genome shotgun (WGS) entry which is preliminary data.</text>
</comment>
<sequence length="103" mass="11319">MNCRLLLPLLFLLSAVPAAASTPEAWDEHYRAVVRDCLKATRLKNARPEGSLMLFSDPVGTALLLRGSDGKKKNVQELCIRGRGDAAAEVQRVEGGLDPNRYR</sequence>
<dbReference type="RefSeq" id="WP_255914521.1">
    <property type="nucleotide sequence ID" value="NZ_JANFQO010000009.1"/>
</dbReference>
<keyword evidence="1" id="KW-0732">Signal</keyword>
<feature type="chain" id="PRO_5046586912" evidence="1">
    <location>
        <begin position="21"/>
        <end position="103"/>
    </location>
</feature>
<evidence type="ECO:0000313" key="3">
    <source>
        <dbReference type="Proteomes" id="UP001165498"/>
    </source>
</evidence>
<dbReference type="EMBL" id="JANFQO010000009">
    <property type="protein sequence ID" value="MCQ4165364.1"/>
    <property type="molecule type" value="Genomic_DNA"/>
</dbReference>
<reference evidence="2" key="1">
    <citation type="submission" date="2022-07" db="EMBL/GenBank/DDBJ databases">
        <title>Tahibacter sp., a new gammaproteobacterium isolated from the silt sample collected at pig farm.</title>
        <authorList>
            <person name="Chen H."/>
        </authorList>
    </citation>
    <scope>NUCLEOTIDE SEQUENCE</scope>
    <source>
        <strain evidence="2">P2K</strain>
    </source>
</reference>
<accession>A0ABT1QSV2</accession>
<feature type="signal peptide" evidence="1">
    <location>
        <begin position="1"/>
        <end position="20"/>
    </location>
</feature>
<evidence type="ECO:0000313" key="2">
    <source>
        <dbReference type="EMBL" id="MCQ4165364.1"/>
    </source>
</evidence>
<dbReference type="Proteomes" id="UP001165498">
    <property type="component" value="Unassembled WGS sequence"/>
</dbReference>
<organism evidence="2 3">
    <name type="scientific">Tahibacter harae</name>
    <dbReference type="NCBI Taxonomy" id="2963937"/>
    <lineage>
        <taxon>Bacteria</taxon>
        <taxon>Pseudomonadati</taxon>
        <taxon>Pseudomonadota</taxon>
        <taxon>Gammaproteobacteria</taxon>
        <taxon>Lysobacterales</taxon>
        <taxon>Rhodanobacteraceae</taxon>
        <taxon>Tahibacter</taxon>
    </lineage>
</organism>
<name>A0ABT1QSV2_9GAMM</name>
<gene>
    <name evidence="2" type="ORF">NM961_11650</name>
</gene>
<protein>
    <submittedName>
        <fullName evidence="2">Uncharacterized protein</fullName>
    </submittedName>
</protein>